<feature type="transmembrane region" description="Helical" evidence="6">
    <location>
        <begin position="127"/>
        <end position="154"/>
    </location>
</feature>
<feature type="transmembrane region" description="Helical" evidence="6">
    <location>
        <begin position="74"/>
        <end position="96"/>
    </location>
</feature>
<keyword evidence="3 6" id="KW-0812">Transmembrane</keyword>
<evidence type="ECO:0000256" key="2">
    <source>
        <dbReference type="ARBA" id="ARBA00022475"/>
    </source>
</evidence>
<feature type="transmembrane region" description="Helical" evidence="6">
    <location>
        <begin position="204"/>
        <end position="222"/>
    </location>
</feature>
<proteinExistence type="predicted"/>
<evidence type="ECO:0000313" key="8">
    <source>
        <dbReference type="EMBL" id="GBM41346.1"/>
    </source>
</evidence>
<name>A0A4Y2FLA0_ARAVE</name>
<keyword evidence="5 6" id="KW-0472">Membrane</keyword>
<evidence type="ECO:0000256" key="3">
    <source>
        <dbReference type="ARBA" id="ARBA00022692"/>
    </source>
</evidence>
<keyword evidence="4 6" id="KW-1133">Transmembrane helix</keyword>
<keyword evidence="2" id="KW-1003">Cell membrane</keyword>
<accession>A0A4Y2FLA0</accession>
<evidence type="ECO:0000256" key="4">
    <source>
        <dbReference type="ARBA" id="ARBA00022989"/>
    </source>
</evidence>
<evidence type="ECO:0000256" key="6">
    <source>
        <dbReference type="SAM" id="Phobius"/>
    </source>
</evidence>
<dbReference type="Pfam" id="PF08395">
    <property type="entry name" value="7tm_7"/>
    <property type="match status" value="1"/>
</dbReference>
<evidence type="ECO:0008006" key="10">
    <source>
        <dbReference type="Google" id="ProtNLM"/>
    </source>
</evidence>
<organism evidence="8 9">
    <name type="scientific">Araneus ventricosus</name>
    <name type="common">Orbweaver spider</name>
    <name type="synonym">Epeira ventricosa</name>
    <dbReference type="NCBI Taxonomy" id="182803"/>
    <lineage>
        <taxon>Eukaryota</taxon>
        <taxon>Metazoa</taxon>
        <taxon>Ecdysozoa</taxon>
        <taxon>Arthropoda</taxon>
        <taxon>Chelicerata</taxon>
        <taxon>Arachnida</taxon>
        <taxon>Araneae</taxon>
        <taxon>Araneomorphae</taxon>
        <taxon>Entelegynae</taxon>
        <taxon>Araneoidea</taxon>
        <taxon>Araneidae</taxon>
        <taxon>Araneus</taxon>
    </lineage>
</organism>
<keyword evidence="9" id="KW-1185">Reference proteome</keyword>
<dbReference type="InterPro" id="IPR013604">
    <property type="entry name" value="7TM_chemorcpt"/>
</dbReference>
<feature type="signal peptide" evidence="7">
    <location>
        <begin position="1"/>
        <end position="21"/>
    </location>
</feature>
<feature type="chain" id="PRO_5021298651" description="Gustatory receptor" evidence="7">
    <location>
        <begin position="22"/>
        <end position="335"/>
    </location>
</feature>
<gene>
    <name evidence="8" type="ORF">AVEN_241498_1</name>
</gene>
<comment type="subcellular location">
    <subcellularLocation>
        <location evidence="1">Cell membrane</location>
        <topology evidence="1">Multi-pass membrane protein</topology>
    </subcellularLocation>
</comment>
<dbReference type="GO" id="GO:0005886">
    <property type="term" value="C:plasma membrane"/>
    <property type="evidence" value="ECO:0007669"/>
    <property type="project" value="UniProtKB-SubCell"/>
</dbReference>
<evidence type="ECO:0000256" key="5">
    <source>
        <dbReference type="ARBA" id="ARBA00023136"/>
    </source>
</evidence>
<dbReference type="Proteomes" id="UP000499080">
    <property type="component" value="Unassembled WGS sequence"/>
</dbReference>
<protein>
    <recommendedName>
        <fullName evidence="10">Gustatory receptor</fullName>
    </recommendedName>
</protein>
<evidence type="ECO:0000256" key="7">
    <source>
        <dbReference type="SAM" id="SignalP"/>
    </source>
</evidence>
<evidence type="ECO:0000256" key="1">
    <source>
        <dbReference type="ARBA" id="ARBA00004651"/>
    </source>
</evidence>
<feature type="transmembrane region" description="Helical" evidence="6">
    <location>
        <begin position="234"/>
        <end position="258"/>
    </location>
</feature>
<dbReference type="AlphaFoldDB" id="A0A4Y2FLA0"/>
<reference evidence="8 9" key="1">
    <citation type="journal article" date="2019" name="Sci. Rep.">
        <title>Orb-weaving spider Araneus ventricosus genome elucidates the spidroin gene catalogue.</title>
        <authorList>
            <person name="Kono N."/>
            <person name="Nakamura H."/>
            <person name="Ohtoshi R."/>
            <person name="Moran D.A.P."/>
            <person name="Shinohara A."/>
            <person name="Yoshida Y."/>
            <person name="Fujiwara M."/>
            <person name="Mori M."/>
            <person name="Tomita M."/>
            <person name="Arakawa K."/>
        </authorList>
    </citation>
    <scope>NUCLEOTIDE SEQUENCE [LARGE SCALE GENOMIC DNA]</scope>
</reference>
<feature type="transmembrane region" description="Helical" evidence="6">
    <location>
        <begin position="20"/>
        <end position="41"/>
    </location>
</feature>
<keyword evidence="7" id="KW-0732">Signal</keyword>
<dbReference type="EMBL" id="BGPR01000959">
    <property type="protein sequence ID" value="GBM41346.1"/>
    <property type="molecule type" value="Genomic_DNA"/>
</dbReference>
<evidence type="ECO:0000313" key="9">
    <source>
        <dbReference type="Proteomes" id="UP000499080"/>
    </source>
</evidence>
<feature type="transmembrane region" description="Helical" evidence="6">
    <location>
        <begin position="309"/>
        <end position="329"/>
    </location>
</feature>
<comment type="caution">
    <text evidence="8">The sequence shown here is derived from an EMBL/GenBank/DDBJ whole genome shotgun (WGS) entry which is preliminary data.</text>
</comment>
<sequence length="335" mass="38192">MHAILLYSLLSWLLLLKHKLATPEVMISFLTTSLISVALWHDIRRKRDLIKQLILKSQQVASHLQATNKNLNPVINSTLVLAILIPALLAALYGLIESETSVEYKMYYSFFLLLEDDSVTSASIRTVIIFFSFFNVFTLPSLIAILVSTLYYVVGEFFEDLQAKMKNVLKAKSHHNEIFKLFEFYGMLYKVAHKIERVISSTTFLLLCSQWLNTYIALLSFFKIKSVSYTSALYWESVCRLILGLLILVGIVPCTYKISSHIQEIRKKLQIKLNTLHGNAEGNPKSLQFVQTMLNMKFPQMTAYGITDLNPALILAFYGSILTYGLLILNLREGN</sequence>
<dbReference type="GO" id="GO:0050909">
    <property type="term" value="P:sensory perception of taste"/>
    <property type="evidence" value="ECO:0007669"/>
    <property type="project" value="InterPro"/>
</dbReference>